<sequence length="405" mass="43386">MLLVTADTLGHDFHVFQILTHPWASSQSAVHHLYTLHRGETEAKGCDERLQCTQSSSFSAPSHQRSGLLAHSSTRSSATDRYAEDASLAVTEGDNYQSDLVQDMCFTQDSRWVAISTLRGTTHVFPINPYGGAPCARTHMSPRVVNRMSRFQKSAGLEEIEQELNRAAAIGGGAGGGGMGGGSCILGGGGAIGGRSSPIPGLSSSPSGSPLHALPFVSHRPAVKNSKSPPRSMPRKHYLIAAAKLSSQDSYNNFSNNNMGNPRLSALPSLTVVLPLAQIKQPMTLGTITKRTGPYLFGAGCFAIKTPCKAKPPPQISPSKSSGGEFCVAAIFASSRSWFLTNPSMKREKDQSRQSVVDSLYIISCYGNLVEHVLEPRPVSTTQKISDDSPLELNTCPRACWTLSR</sequence>
<evidence type="ECO:0000256" key="1">
    <source>
        <dbReference type="SAM" id="MobiDB-lite"/>
    </source>
</evidence>
<dbReference type="InterPro" id="IPR045142">
    <property type="entry name" value="BCAS3-like"/>
</dbReference>
<dbReference type="EMBL" id="CAAE01014974">
    <property type="protein sequence ID" value="CAG06511.1"/>
    <property type="molecule type" value="Genomic_DNA"/>
</dbReference>
<name>Q4RYM1_TETNG</name>
<dbReference type="AlphaFoldDB" id="Q4RYM1"/>
<reference evidence="3" key="2">
    <citation type="submission" date="2004-02" db="EMBL/GenBank/DDBJ databases">
        <authorList>
            <consortium name="Genoscope"/>
            <consortium name="Whitehead Institute Centre for Genome Research"/>
        </authorList>
    </citation>
    <scope>NUCLEOTIDE SEQUENCE</scope>
</reference>
<dbReference type="Pfam" id="PF21034">
    <property type="entry name" value="BCAS3_WD40"/>
    <property type="match status" value="3"/>
</dbReference>
<reference evidence="3" key="1">
    <citation type="journal article" date="2004" name="Nature">
        <title>Genome duplication in the teleost fish Tetraodon nigroviridis reveals the early vertebrate proto-karyotype.</title>
        <authorList>
            <person name="Jaillon O."/>
            <person name="Aury J.-M."/>
            <person name="Brunet F."/>
            <person name="Petit J.-L."/>
            <person name="Stange-Thomann N."/>
            <person name="Mauceli E."/>
            <person name="Bouneau L."/>
            <person name="Fischer C."/>
            <person name="Ozouf-Costaz C."/>
            <person name="Bernot A."/>
            <person name="Nicaud S."/>
            <person name="Jaffe D."/>
            <person name="Fisher S."/>
            <person name="Lutfalla G."/>
            <person name="Dossat C."/>
            <person name="Segurens B."/>
            <person name="Dasilva C."/>
            <person name="Salanoubat M."/>
            <person name="Levy M."/>
            <person name="Boudet N."/>
            <person name="Castellano S."/>
            <person name="Anthouard V."/>
            <person name="Jubin C."/>
            <person name="Castelli V."/>
            <person name="Katinka M."/>
            <person name="Vacherie B."/>
            <person name="Biemont C."/>
            <person name="Skalli Z."/>
            <person name="Cattolico L."/>
            <person name="Poulain J."/>
            <person name="De Berardinis V."/>
            <person name="Cruaud C."/>
            <person name="Duprat S."/>
            <person name="Brottier P."/>
            <person name="Coutanceau J.-P."/>
            <person name="Gouzy J."/>
            <person name="Parra G."/>
            <person name="Lardier G."/>
            <person name="Chapple C."/>
            <person name="McKernan K.J."/>
            <person name="McEwan P."/>
            <person name="Bosak S."/>
            <person name="Kellis M."/>
            <person name="Volff J.-N."/>
            <person name="Guigo R."/>
            <person name="Zody M.C."/>
            <person name="Mesirov J."/>
            <person name="Lindblad-Toh K."/>
            <person name="Birren B."/>
            <person name="Nusbaum C."/>
            <person name="Kahn D."/>
            <person name="Robinson-Rechavi M."/>
            <person name="Laudet V."/>
            <person name="Schachter V."/>
            <person name="Quetier F."/>
            <person name="Saurin W."/>
            <person name="Scarpelli C."/>
            <person name="Wincker P."/>
            <person name="Lander E.S."/>
            <person name="Weissenbach J."/>
            <person name="Roest Crollius H."/>
        </authorList>
    </citation>
    <scope>NUCLEOTIDE SEQUENCE [LARGE SCALE GENOMIC DNA]</scope>
</reference>
<protein>
    <submittedName>
        <fullName evidence="3">Chromosome 16 SCAF14974, whole genome shotgun sequence</fullName>
    </submittedName>
</protein>
<feature type="domain" description="BCAS3 WD40" evidence="2">
    <location>
        <begin position="100"/>
        <end position="166"/>
    </location>
</feature>
<dbReference type="PANTHER" id="PTHR13268:SF0">
    <property type="entry name" value="BCAS3 MICROTUBULE ASSOCIATED CELL MIGRATION FACTOR"/>
    <property type="match status" value="1"/>
</dbReference>
<feature type="domain" description="BCAS3 WD40" evidence="2">
    <location>
        <begin position="1"/>
        <end position="47"/>
    </location>
</feature>
<dbReference type="GO" id="GO:0005737">
    <property type="term" value="C:cytoplasm"/>
    <property type="evidence" value="ECO:0007669"/>
    <property type="project" value="TreeGrafter"/>
</dbReference>
<dbReference type="GO" id="GO:0006914">
    <property type="term" value="P:autophagy"/>
    <property type="evidence" value="ECO:0007669"/>
    <property type="project" value="InterPro"/>
</dbReference>
<gene>
    <name evidence="3" type="ORF">GSTENG00026883001</name>
</gene>
<feature type="domain" description="BCAS3 WD40" evidence="2">
    <location>
        <begin position="243"/>
        <end position="283"/>
    </location>
</feature>
<dbReference type="GO" id="GO:0042594">
    <property type="term" value="P:response to starvation"/>
    <property type="evidence" value="ECO:0007669"/>
    <property type="project" value="TreeGrafter"/>
</dbReference>
<feature type="region of interest" description="Disordered" evidence="1">
    <location>
        <begin position="57"/>
        <end position="76"/>
    </location>
</feature>
<dbReference type="PANTHER" id="PTHR13268">
    <property type="entry name" value="BREAST CARCINOMA AMPLIFIED SEQUENCE 3"/>
    <property type="match status" value="1"/>
</dbReference>
<dbReference type="KEGG" id="tng:GSTEN00026883G001"/>
<dbReference type="InterPro" id="IPR048382">
    <property type="entry name" value="BCAS3_WD40"/>
</dbReference>
<evidence type="ECO:0000313" key="3">
    <source>
        <dbReference type="EMBL" id="CAG06511.1"/>
    </source>
</evidence>
<accession>Q4RYM1</accession>
<dbReference type="OrthoDB" id="25778at2759"/>
<proteinExistence type="predicted"/>
<organism evidence="3">
    <name type="scientific">Tetraodon nigroviridis</name>
    <name type="common">Spotted green pufferfish</name>
    <name type="synonym">Chelonodon nigroviridis</name>
    <dbReference type="NCBI Taxonomy" id="99883"/>
    <lineage>
        <taxon>Eukaryota</taxon>
        <taxon>Metazoa</taxon>
        <taxon>Chordata</taxon>
        <taxon>Craniata</taxon>
        <taxon>Vertebrata</taxon>
        <taxon>Euteleostomi</taxon>
        <taxon>Actinopterygii</taxon>
        <taxon>Neopterygii</taxon>
        <taxon>Teleostei</taxon>
        <taxon>Neoteleostei</taxon>
        <taxon>Acanthomorphata</taxon>
        <taxon>Eupercaria</taxon>
        <taxon>Tetraodontiformes</taxon>
        <taxon>Tetradontoidea</taxon>
        <taxon>Tetraodontidae</taxon>
        <taxon>Tetraodon</taxon>
    </lineage>
</organism>
<evidence type="ECO:0000259" key="2">
    <source>
        <dbReference type="Pfam" id="PF21034"/>
    </source>
</evidence>